<dbReference type="EMBL" id="LR824535">
    <property type="protein sequence ID" value="CAH1644062.1"/>
    <property type="molecule type" value="Genomic_DNA"/>
</dbReference>
<comment type="subcellular location">
    <subcellularLocation>
        <location evidence="4">Endoplasmic reticulum membrane</location>
        <topology evidence="4">Peripheral membrane protein</topology>
    </subcellularLocation>
    <subcellularLocation>
        <location evidence="3">Microsome membrane</location>
        <topology evidence="3">Peripheral membrane protein</topology>
    </subcellularLocation>
</comment>
<keyword evidence="17" id="KW-1185">Reference proteome</keyword>
<evidence type="ECO:0008006" key="18">
    <source>
        <dbReference type="Google" id="ProtNLM"/>
    </source>
</evidence>
<evidence type="ECO:0000256" key="4">
    <source>
        <dbReference type="ARBA" id="ARBA00004406"/>
    </source>
</evidence>
<dbReference type="InterPro" id="IPR001128">
    <property type="entry name" value="Cyt_P450"/>
</dbReference>
<evidence type="ECO:0000256" key="1">
    <source>
        <dbReference type="ARBA" id="ARBA00001971"/>
    </source>
</evidence>
<evidence type="ECO:0000313" key="17">
    <source>
        <dbReference type="Proteomes" id="UP001153321"/>
    </source>
</evidence>
<dbReference type="Gene3D" id="1.10.630.10">
    <property type="entry name" value="Cytochrome P450"/>
    <property type="match status" value="1"/>
</dbReference>
<keyword evidence="10 15" id="KW-0560">Oxidoreductase</keyword>
<evidence type="ECO:0000256" key="12">
    <source>
        <dbReference type="ARBA" id="ARBA00023033"/>
    </source>
</evidence>
<reference evidence="16" key="1">
    <citation type="submission" date="2022-02" db="EMBL/GenBank/DDBJ databases">
        <authorList>
            <person name="King R."/>
        </authorList>
    </citation>
    <scope>NUCLEOTIDE SEQUENCE</scope>
</reference>
<dbReference type="Proteomes" id="UP001153321">
    <property type="component" value="Chromosome 4"/>
</dbReference>
<evidence type="ECO:0000256" key="14">
    <source>
        <dbReference type="PIRSR" id="PIRSR602401-1"/>
    </source>
</evidence>
<dbReference type="SUPFAM" id="SSF48264">
    <property type="entry name" value="Cytochrome P450"/>
    <property type="match status" value="1"/>
</dbReference>
<dbReference type="PANTHER" id="PTHR24291:SF189">
    <property type="entry name" value="CYTOCHROME P450 4C3-RELATED"/>
    <property type="match status" value="1"/>
</dbReference>
<dbReference type="GO" id="GO:0016705">
    <property type="term" value="F:oxidoreductase activity, acting on paired donors, with incorporation or reduction of molecular oxygen"/>
    <property type="evidence" value="ECO:0007669"/>
    <property type="project" value="InterPro"/>
</dbReference>
<evidence type="ECO:0000256" key="15">
    <source>
        <dbReference type="RuleBase" id="RU000461"/>
    </source>
</evidence>
<dbReference type="InterPro" id="IPR036396">
    <property type="entry name" value="Cyt_P450_sf"/>
</dbReference>
<evidence type="ECO:0000256" key="11">
    <source>
        <dbReference type="ARBA" id="ARBA00023004"/>
    </source>
</evidence>
<organism evidence="16 17">
    <name type="scientific">Spodoptera littoralis</name>
    <name type="common">Egyptian cotton leafworm</name>
    <dbReference type="NCBI Taxonomy" id="7109"/>
    <lineage>
        <taxon>Eukaryota</taxon>
        <taxon>Metazoa</taxon>
        <taxon>Ecdysozoa</taxon>
        <taxon>Arthropoda</taxon>
        <taxon>Hexapoda</taxon>
        <taxon>Insecta</taxon>
        <taxon>Pterygota</taxon>
        <taxon>Neoptera</taxon>
        <taxon>Endopterygota</taxon>
        <taxon>Lepidoptera</taxon>
        <taxon>Glossata</taxon>
        <taxon>Ditrysia</taxon>
        <taxon>Noctuoidea</taxon>
        <taxon>Noctuidae</taxon>
        <taxon>Amphipyrinae</taxon>
        <taxon>Spodoptera</taxon>
    </lineage>
</organism>
<gene>
    <name evidence="16" type="ORF">SPLIT_LOCUS9416</name>
</gene>
<dbReference type="AlphaFoldDB" id="A0A9P0I9U7"/>
<keyword evidence="12 15" id="KW-0503">Monooxygenase</keyword>
<dbReference type="InterPro" id="IPR050196">
    <property type="entry name" value="Cytochrome_P450_Monoox"/>
</dbReference>
<evidence type="ECO:0000256" key="6">
    <source>
        <dbReference type="ARBA" id="ARBA00022617"/>
    </source>
</evidence>
<accession>A0A9P0I9U7</accession>
<dbReference type="GO" id="GO:0005789">
    <property type="term" value="C:endoplasmic reticulum membrane"/>
    <property type="evidence" value="ECO:0007669"/>
    <property type="project" value="UniProtKB-SubCell"/>
</dbReference>
<sequence>MTLLQLFVIVVLLFCVWFRWQMRHMIKFSKLHKNNLKSIPIVGHSYIFLTCKNNSDQWKCLESIGREAVNQGGVTVMWSLQKMYFIVADPIVAESVMKQCLEKDDAMKIALAAIGDGSNVAEVPIWRPRRKILSSTFTPRNLKTFTTVFSKQSEIMVQKLHKVAETGSVSMFDYLIECAVDIVCGRFLSGFWQLILPFLLSGLETSLGINPDARMNSNQKLIKALSECFTLVSERIMKPWLQNELIYSLTPQYRRFMVHKETIRNHISEIIRIRRKEYEQNIKKGDSDKDRLRTFMELMIESSGVDAGYDDKELLSEIVVIITAATDTSSVGSAFTCVLLARHPDIQEKVYKEIKEVFSDSEPVTFEKLAELKYMSAVIMESLRLYPPAPNVVRKVDRDVILPSGDTLPKATAIMLSIFAANRNPRYWGDDAEEFRPERFMGSSLKHHSAFLSFSSGPRNCVGYRYGMLSMKAALTNILRNFRLLPISEQDLGKPMNLESDLMLRDTDGFQVKLEPRV</sequence>
<dbReference type="GO" id="GO:0004497">
    <property type="term" value="F:monooxygenase activity"/>
    <property type="evidence" value="ECO:0007669"/>
    <property type="project" value="UniProtKB-KW"/>
</dbReference>
<evidence type="ECO:0000313" key="16">
    <source>
        <dbReference type="EMBL" id="CAH1644062.1"/>
    </source>
</evidence>
<evidence type="ECO:0000256" key="7">
    <source>
        <dbReference type="ARBA" id="ARBA00022723"/>
    </source>
</evidence>
<evidence type="ECO:0000256" key="5">
    <source>
        <dbReference type="ARBA" id="ARBA00010617"/>
    </source>
</evidence>
<name>A0A9P0I9U7_SPOLI</name>
<dbReference type="PANTHER" id="PTHR24291">
    <property type="entry name" value="CYTOCHROME P450 FAMILY 4"/>
    <property type="match status" value="1"/>
</dbReference>
<comment type="cofactor">
    <cofactor evidence="1 14">
        <name>heme</name>
        <dbReference type="ChEBI" id="CHEBI:30413"/>
    </cofactor>
</comment>
<comment type="similarity">
    <text evidence="5 15">Belongs to the cytochrome P450 family.</text>
</comment>
<proteinExistence type="inferred from homology"/>
<comment type="function">
    <text evidence="2">May be involved in the metabolism of insect hormones and in the breakdown of synthetic insecticides.</text>
</comment>
<keyword evidence="7 14" id="KW-0479">Metal-binding</keyword>
<keyword evidence="13" id="KW-0472">Membrane</keyword>
<dbReference type="InterPro" id="IPR002401">
    <property type="entry name" value="Cyt_P450_E_grp-I"/>
</dbReference>
<evidence type="ECO:0000256" key="3">
    <source>
        <dbReference type="ARBA" id="ARBA00004174"/>
    </source>
</evidence>
<keyword evidence="8" id="KW-0256">Endoplasmic reticulum</keyword>
<dbReference type="PROSITE" id="PS00086">
    <property type="entry name" value="CYTOCHROME_P450"/>
    <property type="match status" value="1"/>
</dbReference>
<dbReference type="GO" id="GO:0005506">
    <property type="term" value="F:iron ion binding"/>
    <property type="evidence" value="ECO:0007669"/>
    <property type="project" value="InterPro"/>
</dbReference>
<feature type="binding site" description="axial binding residue" evidence="14">
    <location>
        <position position="461"/>
    </location>
    <ligand>
        <name>heme</name>
        <dbReference type="ChEBI" id="CHEBI:30413"/>
    </ligand>
    <ligandPart>
        <name>Fe</name>
        <dbReference type="ChEBI" id="CHEBI:18248"/>
    </ligandPart>
</feature>
<dbReference type="PRINTS" id="PR00463">
    <property type="entry name" value="EP450I"/>
</dbReference>
<keyword evidence="9" id="KW-0492">Microsome</keyword>
<protein>
    <recommendedName>
        <fullName evidence="18">Cytochrome</fullName>
    </recommendedName>
</protein>
<keyword evidence="11 14" id="KW-0408">Iron</keyword>
<dbReference type="PRINTS" id="PR00385">
    <property type="entry name" value="P450"/>
</dbReference>
<evidence type="ECO:0000256" key="13">
    <source>
        <dbReference type="ARBA" id="ARBA00023136"/>
    </source>
</evidence>
<keyword evidence="6 14" id="KW-0349">Heme</keyword>
<dbReference type="InterPro" id="IPR017972">
    <property type="entry name" value="Cyt_P450_CS"/>
</dbReference>
<dbReference type="Pfam" id="PF00067">
    <property type="entry name" value="p450"/>
    <property type="match status" value="1"/>
</dbReference>
<evidence type="ECO:0000256" key="10">
    <source>
        <dbReference type="ARBA" id="ARBA00023002"/>
    </source>
</evidence>
<dbReference type="GO" id="GO:0020037">
    <property type="term" value="F:heme binding"/>
    <property type="evidence" value="ECO:0007669"/>
    <property type="project" value="InterPro"/>
</dbReference>
<evidence type="ECO:0000256" key="9">
    <source>
        <dbReference type="ARBA" id="ARBA00022848"/>
    </source>
</evidence>
<evidence type="ECO:0000256" key="8">
    <source>
        <dbReference type="ARBA" id="ARBA00022824"/>
    </source>
</evidence>
<evidence type="ECO:0000256" key="2">
    <source>
        <dbReference type="ARBA" id="ARBA00003690"/>
    </source>
</evidence>